<evidence type="ECO:0000313" key="2">
    <source>
        <dbReference type="EMBL" id="MEA5581870.1"/>
    </source>
</evidence>
<feature type="domain" description="PIN" evidence="1">
    <location>
        <begin position="3"/>
        <end position="113"/>
    </location>
</feature>
<gene>
    <name evidence="2" type="ORF">VB620_11030</name>
</gene>
<protein>
    <submittedName>
        <fullName evidence="2">PIN domain-containing protein</fullName>
    </submittedName>
</protein>
<organism evidence="2 3">
    <name type="scientific">Nodularia harveyana UHCC-0300</name>
    <dbReference type="NCBI Taxonomy" id="2974287"/>
    <lineage>
        <taxon>Bacteria</taxon>
        <taxon>Bacillati</taxon>
        <taxon>Cyanobacteriota</taxon>
        <taxon>Cyanophyceae</taxon>
        <taxon>Nostocales</taxon>
        <taxon>Nodulariaceae</taxon>
        <taxon>Nodularia</taxon>
    </lineage>
</organism>
<keyword evidence="3" id="KW-1185">Reference proteome</keyword>
<dbReference type="RefSeq" id="WP_323196199.1">
    <property type="nucleotide sequence ID" value="NZ_JAYGHG010000015.1"/>
</dbReference>
<name>A0ABU5UEB4_9CYAN</name>
<evidence type="ECO:0000259" key="1">
    <source>
        <dbReference type="Pfam" id="PF13470"/>
    </source>
</evidence>
<dbReference type="InterPro" id="IPR002716">
    <property type="entry name" value="PIN_dom"/>
</dbReference>
<comment type="caution">
    <text evidence="2">The sequence shown here is derived from an EMBL/GenBank/DDBJ whole genome shotgun (WGS) entry which is preliminary data.</text>
</comment>
<reference evidence="2 3" key="1">
    <citation type="submission" date="2023-12" db="EMBL/GenBank/DDBJ databases">
        <title>Baltic Sea Cyanobacteria.</title>
        <authorList>
            <person name="Delbaje E."/>
            <person name="Fewer D.P."/>
            <person name="Shishido T.K."/>
        </authorList>
    </citation>
    <scope>NUCLEOTIDE SEQUENCE [LARGE SCALE GENOMIC DNA]</scope>
    <source>
        <strain evidence="2 3">UHCC-0300</strain>
    </source>
</reference>
<sequence length="147" mass="17194">MIRILWDADLILEALINRQEFTDDIRELLDTAHPLIEMYITDVGWQKIYTYARCLKNTKIAEIVLFWLKGKIAVCQVDQQIIHKARSLPLRDFESAVELSCARFCELDAIVTHRPEDFAGFTNKLWVWSIKDLCLRVNLENQLQGTK</sequence>
<accession>A0ABU5UEB4</accession>
<dbReference type="EMBL" id="JAYGHG010000015">
    <property type="protein sequence ID" value="MEA5581870.1"/>
    <property type="molecule type" value="Genomic_DNA"/>
</dbReference>
<evidence type="ECO:0000313" key="3">
    <source>
        <dbReference type="Proteomes" id="UP001302120"/>
    </source>
</evidence>
<dbReference type="Proteomes" id="UP001302120">
    <property type="component" value="Unassembled WGS sequence"/>
</dbReference>
<proteinExistence type="predicted"/>
<dbReference type="Pfam" id="PF13470">
    <property type="entry name" value="PIN_3"/>
    <property type="match status" value="1"/>
</dbReference>